<gene>
    <name evidence="2" type="ORF">G2W53_035358</name>
</gene>
<feature type="domain" description="Retrotransposon Copia-like N-terminal" evidence="1">
    <location>
        <begin position="108"/>
        <end position="155"/>
    </location>
</feature>
<proteinExistence type="predicted"/>
<evidence type="ECO:0000259" key="1">
    <source>
        <dbReference type="Pfam" id="PF14244"/>
    </source>
</evidence>
<organism evidence="2 3">
    <name type="scientific">Senna tora</name>
    <dbReference type="NCBI Taxonomy" id="362788"/>
    <lineage>
        <taxon>Eukaryota</taxon>
        <taxon>Viridiplantae</taxon>
        <taxon>Streptophyta</taxon>
        <taxon>Embryophyta</taxon>
        <taxon>Tracheophyta</taxon>
        <taxon>Spermatophyta</taxon>
        <taxon>Magnoliopsida</taxon>
        <taxon>eudicotyledons</taxon>
        <taxon>Gunneridae</taxon>
        <taxon>Pentapetalae</taxon>
        <taxon>rosids</taxon>
        <taxon>fabids</taxon>
        <taxon>Fabales</taxon>
        <taxon>Fabaceae</taxon>
        <taxon>Caesalpinioideae</taxon>
        <taxon>Cassia clade</taxon>
        <taxon>Senna</taxon>
    </lineage>
</organism>
<dbReference type="AlphaFoldDB" id="A0A834SQ90"/>
<comment type="caution">
    <text evidence="2">The sequence shown here is derived from an EMBL/GenBank/DDBJ whole genome shotgun (WGS) entry which is preliminary data.</text>
</comment>
<sequence>MVVMKEKDKEEAIIEKVIEEVMEALKESESKNKAVIRSKRLKFDVLNRRRSERATKGLNLQKIERENLFHKSYTEMEDSGNNGKTSAVIDADGQSKKQGNAVGGWVLHNSDQPRMTLVASQLTGPNYLSWSLAVKTALEAEDKLGFIDGSINQPEDPVEYKRWKPVDSMMKSWLMNSLTKDMSKSFMFCNSAKQI</sequence>
<evidence type="ECO:0000313" key="3">
    <source>
        <dbReference type="Proteomes" id="UP000634136"/>
    </source>
</evidence>
<evidence type="ECO:0000313" key="2">
    <source>
        <dbReference type="EMBL" id="KAF7808615.1"/>
    </source>
</evidence>
<dbReference type="Pfam" id="PF14244">
    <property type="entry name" value="Retrotran_gag_3"/>
    <property type="match status" value="1"/>
</dbReference>
<dbReference type="EMBL" id="JAAIUW010000011">
    <property type="protein sequence ID" value="KAF7808615.1"/>
    <property type="molecule type" value="Genomic_DNA"/>
</dbReference>
<name>A0A834SQ90_9FABA</name>
<reference evidence="2" key="1">
    <citation type="submission" date="2020-09" db="EMBL/GenBank/DDBJ databases">
        <title>Genome-Enabled Discovery of Anthraquinone Biosynthesis in Senna tora.</title>
        <authorList>
            <person name="Kang S.-H."/>
            <person name="Pandey R.P."/>
            <person name="Lee C.-M."/>
            <person name="Sim J.-S."/>
            <person name="Jeong J.-T."/>
            <person name="Choi B.-S."/>
            <person name="Jung M."/>
            <person name="Ginzburg D."/>
            <person name="Zhao K."/>
            <person name="Won S.Y."/>
            <person name="Oh T.-J."/>
            <person name="Yu Y."/>
            <person name="Kim N.-H."/>
            <person name="Lee O.R."/>
            <person name="Lee T.-H."/>
            <person name="Bashyal P."/>
            <person name="Kim T.-S."/>
            <person name="Lee W.-H."/>
            <person name="Kawkins C."/>
            <person name="Kim C.-K."/>
            <person name="Kim J.S."/>
            <person name="Ahn B.O."/>
            <person name="Rhee S.Y."/>
            <person name="Sohng J.K."/>
        </authorList>
    </citation>
    <scope>NUCLEOTIDE SEQUENCE</scope>
    <source>
        <tissue evidence="2">Leaf</tissue>
    </source>
</reference>
<dbReference type="InterPro" id="IPR029472">
    <property type="entry name" value="Copia-like_N"/>
</dbReference>
<accession>A0A834SQ90</accession>
<protein>
    <recommendedName>
        <fullName evidence="1">Retrotransposon Copia-like N-terminal domain-containing protein</fullName>
    </recommendedName>
</protein>
<dbReference type="PANTHER" id="PTHR37610">
    <property type="entry name" value="CCHC-TYPE DOMAIN-CONTAINING PROTEIN"/>
    <property type="match status" value="1"/>
</dbReference>
<dbReference type="PANTHER" id="PTHR37610:SF40">
    <property type="entry name" value="OS01G0909600 PROTEIN"/>
    <property type="match status" value="1"/>
</dbReference>
<dbReference type="OrthoDB" id="5544992at2759"/>
<keyword evidence="3" id="KW-1185">Reference proteome</keyword>
<dbReference type="Proteomes" id="UP000634136">
    <property type="component" value="Unassembled WGS sequence"/>
</dbReference>